<keyword evidence="4" id="KW-1185">Reference proteome</keyword>
<evidence type="ECO:0000313" key="3">
    <source>
        <dbReference type="EMBL" id="OSX73377.1"/>
    </source>
</evidence>
<feature type="compositionally biased region" description="Gly residues" evidence="1">
    <location>
        <begin position="323"/>
        <end position="332"/>
    </location>
</feature>
<accession>A0A1X6NXS1</accession>
<feature type="chain" id="PRO_5012959482" evidence="2">
    <location>
        <begin position="36"/>
        <end position="898"/>
    </location>
</feature>
<dbReference type="Proteomes" id="UP000218209">
    <property type="component" value="Unassembled WGS sequence"/>
</dbReference>
<organism evidence="3 4">
    <name type="scientific">Porphyra umbilicalis</name>
    <name type="common">Purple laver</name>
    <name type="synonym">Red alga</name>
    <dbReference type="NCBI Taxonomy" id="2786"/>
    <lineage>
        <taxon>Eukaryota</taxon>
        <taxon>Rhodophyta</taxon>
        <taxon>Bangiophyceae</taxon>
        <taxon>Bangiales</taxon>
        <taxon>Bangiaceae</taxon>
        <taxon>Porphyra</taxon>
    </lineage>
</organism>
<name>A0A1X6NXS1_PORUM</name>
<feature type="compositionally biased region" description="Basic residues" evidence="1">
    <location>
        <begin position="46"/>
        <end position="57"/>
    </location>
</feature>
<feature type="region of interest" description="Disordered" evidence="1">
    <location>
        <begin position="438"/>
        <end position="481"/>
    </location>
</feature>
<feature type="region of interest" description="Disordered" evidence="1">
    <location>
        <begin position="46"/>
        <end position="68"/>
    </location>
</feature>
<evidence type="ECO:0000313" key="4">
    <source>
        <dbReference type="Proteomes" id="UP000218209"/>
    </source>
</evidence>
<feature type="compositionally biased region" description="Basic and acidic residues" evidence="1">
    <location>
        <begin position="468"/>
        <end position="479"/>
    </location>
</feature>
<evidence type="ECO:0000256" key="2">
    <source>
        <dbReference type="SAM" id="SignalP"/>
    </source>
</evidence>
<dbReference type="AlphaFoldDB" id="A0A1X6NXS1"/>
<dbReference type="EMBL" id="KV919000">
    <property type="protein sequence ID" value="OSX73377.1"/>
    <property type="molecule type" value="Genomic_DNA"/>
</dbReference>
<feature type="signal peptide" evidence="2">
    <location>
        <begin position="1"/>
        <end position="35"/>
    </location>
</feature>
<feature type="compositionally biased region" description="Polar residues" evidence="1">
    <location>
        <begin position="847"/>
        <end position="856"/>
    </location>
</feature>
<feature type="compositionally biased region" description="Gly residues" evidence="1">
    <location>
        <begin position="387"/>
        <end position="396"/>
    </location>
</feature>
<sequence length="898" mass="94249">MQANCVPRPTRRYLSTHHAHAVFWLTLLLPCSLRALGVDGNTYERRRRGGAWRRSRGAHSDGDDEVQEGRPVLKWQLRRRQSERAMSKRALGGASGGGRRRGCKMCMRSEYENNEIVDTRFSVVATADCRRPLPTAGGRCRLPAAAADCRRPLPTAGGRCRLPAAAADCRRPLPTAGGRCRLPAAAADCRRPLPTAGGRCRLPAAAADCRRPLPTAGGRCRLPAAAADCRRPLPTAGGRCRLPAAAADCRRPLPTAGGRCRLPAAAADCRRPLPTAGDRCRLPATAADCRRPLPTAGDRCRPPAWAAGDRALNVPHETARSLGEGGGDGGHAPTGRGAGKEQVGQLGRPRLVRHHHPVNVVGDGRRRDGRLKSGRARGRPVAKDVGGEAGGEGGFIGRLDADGRVRAGGGGGGAPPSPPCATEVAGVGAHEAAAPPVGAGASAVGGGGERRADVGQGRAPEGGGGGARRREGGLVEHLPRGGNVGAVCQKRVGGARHGHGPKDGRGGGGRCVGNGGERCADERGEAHPNLDRRRCHGDALSLLLRRFERRPQVPHVVQQPLGGTKERVLVRLDATEAACERRQVRLHRHEARGTCVAHDRCGDGDFGGVQAPHDGKVDAHVQRRQVVDLGSELEQPMSDRQGVEVHNLAASDRLRDGIDGGGLGVGDEARPRTLKGAPPSRWTRRPIPPRRIATDAECAALAIDQPWTLTRGQAPRECPRRCRLPTVLVDAAPSTVAASSALSAGRSIATIWESFAEAEEEMCCERHGAPFIGRRGCGWEPGAELNVSAGTQATSTSWSRCSGPVMLTVDSDELPASGVVLRIAGSLDAPAIPGPTGRGQHLRRISTRSSPSSLTAGSRCSDVSTAVVGTFRRDFLFFTAPIEAPHAISRSTVVGAGS</sequence>
<reference evidence="3 4" key="1">
    <citation type="submission" date="2017-03" db="EMBL/GenBank/DDBJ databases">
        <title>WGS assembly of Porphyra umbilicalis.</title>
        <authorList>
            <person name="Brawley S.H."/>
            <person name="Blouin N.A."/>
            <person name="Ficko-Blean E."/>
            <person name="Wheeler G.L."/>
            <person name="Lohr M."/>
            <person name="Goodson H.V."/>
            <person name="Jenkins J.W."/>
            <person name="Blaby-Haas C.E."/>
            <person name="Helliwell K.E."/>
            <person name="Chan C."/>
            <person name="Marriage T."/>
            <person name="Bhattacharya D."/>
            <person name="Klein A.S."/>
            <person name="Badis Y."/>
            <person name="Brodie J."/>
            <person name="Cao Y."/>
            <person name="Collen J."/>
            <person name="Dittami S.M."/>
            <person name="Gachon C.M."/>
            <person name="Green B.R."/>
            <person name="Karpowicz S."/>
            <person name="Kim J.W."/>
            <person name="Kudahl U."/>
            <person name="Lin S."/>
            <person name="Michel G."/>
            <person name="Mittag M."/>
            <person name="Olson B.J."/>
            <person name="Pangilinan J."/>
            <person name="Peng Y."/>
            <person name="Qiu H."/>
            <person name="Shu S."/>
            <person name="Singer J.T."/>
            <person name="Smith A.G."/>
            <person name="Sprecher B.N."/>
            <person name="Wagner V."/>
            <person name="Wang W."/>
            <person name="Wang Z.-Y."/>
            <person name="Yan J."/>
            <person name="Yarish C."/>
            <person name="Zoeuner-Riek S."/>
            <person name="Zhuang Y."/>
            <person name="Zou Y."/>
            <person name="Lindquist E.A."/>
            <person name="Grimwood J."/>
            <person name="Barry K."/>
            <person name="Rokhsar D.S."/>
            <person name="Schmutz J."/>
            <person name="Stiller J.W."/>
            <person name="Grossman A.R."/>
            <person name="Prochnik S.E."/>
        </authorList>
    </citation>
    <scope>NUCLEOTIDE SEQUENCE [LARGE SCALE GENOMIC DNA]</scope>
    <source>
        <strain evidence="3">4086291</strain>
    </source>
</reference>
<evidence type="ECO:0000256" key="1">
    <source>
        <dbReference type="SAM" id="MobiDB-lite"/>
    </source>
</evidence>
<protein>
    <submittedName>
        <fullName evidence="3">Uncharacterized protein</fullName>
    </submittedName>
</protein>
<feature type="region of interest" description="Disordered" evidence="1">
    <location>
        <begin position="661"/>
        <end position="687"/>
    </location>
</feature>
<feature type="region of interest" description="Disordered" evidence="1">
    <location>
        <begin position="832"/>
        <end position="856"/>
    </location>
</feature>
<feature type="region of interest" description="Disordered" evidence="1">
    <location>
        <begin position="318"/>
        <end position="423"/>
    </location>
</feature>
<gene>
    <name evidence="3" type="ORF">BU14_0353s0021</name>
</gene>
<proteinExistence type="predicted"/>
<feature type="compositionally biased region" description="Basic residues" evidence="1">
    <location>
        <begin position="367"/>
        <end position="380"/>
    </location>
</feature>
<keyword evidence="2" id="KW-0732">Signal</keyword>